<keyword evidence="3" id="KW-1185">Reference proteome</keyword>
<dbReference type="EMBL" id="JAPFRD010000011">
    <property type="protein sequence ID" value="MCW8109098.1"/>
    <property type="molecule type" value="Genomic_DNA"/>
</dbReference>
<gene>
    <name evidence="2" type="ORF">OPS25_11380</name>
</gene>
<comment type="caution">
    <text evidence="2">The sequence shown here is derived from an EMBL/GenBank/DDBJ whole genome shotgun (WGS) entry which is preliminary data.</text>
</comment>
<feature type="transmembrane region" description="Helical" evidence="1">
    <location>
        <begin position="98"/>
        <end position="123"/>
    </location>
</feature>
<evidence type="ECO:0000313" key="2">
    <source>
        <dbReference type="EMBL" id="MCW8109098.1"/>
    </source>
</evidence>
<name>A0ABT3P8L0_9ALTE</name>
<organism evidence="2 3">
    <name type="scientific">Alteromonas aquimaris</name>
    <dbReference type="NCBI Taxonomy" id="2998417"/>
    <lineage>
        <taxon>Bacteria</taxon>
        <taxon>Pseudomonadati</taxon>
        <taxon>Pseudomonadota</taxon>
        <taxon>Gammaproteobacteria</taxon>
        <taxon>Alteromonadales</taxon>
        <taxon>Alteromonadaceae</taxon>
        <taxon>Alteromonas/Salinimonas group</taxon>
        <taxon>Alteromonas</taxon>
    </lineage>
</organism>
<feature type="transmembrane region" description="Helical" evidence="1">
    <location>
        <begin position="154"/>
        <end position="174"/>
    </location>
</feature>
<keyword evidence="1" id="KW-1133">Transmembrane helix</keyword>
<evidence type="ECO:0000256" key="1">
    <source>
        <dbReference type="SAM" id="Phobius"/>
    </source>
</evidence>
<evidence type="ECO:0008006" key="4">
    <source>
        <dbReference type="Google" id="ProtNLM"/>
    </source>
</evidence>
<keyword evidence="1" id="KW-0472">Membrane</keyword>
<reference evidence="2" key="1">
    <citation type="submission" date="2022-11" db="EMBL/GenBank/DDBJ databases">
        <title>Alteromonas sp. nov., isolated from sea water of the Qingdao.</title>
        <authorList>
            <person name="Wang Q."/>
        </authorList>
    </citation>
    <scope>NUCLEOTIDE SEQUENCE</scope>
    <source>
        <strain evidence="2">ASW11-7</strain>
    </source>
</reference>
<dbReference type="Pfam" id="PF22564">
    <property type="entry name" value="HAAS"/>
    <property type="match status" value="1"/>
</dbReference>
<accession>A0ABT3P8L0</accession>
<proteinExistence type="predicted"/>
<evidence type="ECO:0000313" key="3">
    <source>
        <dbReference type="Proteomes" id="UP001142810"/>
    </source>
</evidence>
<protein>
    <recommendedName>
        <fullName evidence="4">DUF1700 domain-containing protein</fullName>
    </recommendedName>
</protein>
<keyword evidence="1" id="KW-0812">Transmembrane</keyword>
<dbReference type="Proteomes" id="UP001142810">
    <property type="component" value="Unassembled WGS sequence"/>
</dbReference>
<sequence length="186" mass="20698">MNYDRQINQYLITLAQYMSRLDTQQANEVIREIESHIYDVIDNAEIEGRPIAIDEVLARFGSPRQLAQQYSDHLLMGTPPPPGFTALRKIKKSVTAGVFYGSGIVGYILGAVLIIIGILKVFMPESVGVWVNDHGQSIILGVVEQAPLSSDELLGIWLIPVGIATGSLITYLTYRLLSVLKQYREH</sequence>
<dbReference type="RefSeq" id="WP_265617844.1">
    <property type="nucleotide sequence ID" value="NZ_JAPFRD010000011.1"/>
</dbReference>